<name>A0A077MA37_9MICO</name>
<sequence>MRPLPAMDGRTVARLTTYEDRAGAGDTSGTSTASP</sequence>
<proteinExistence type="predicted"/>
<dbReference type="EMBL" id="CAJC01000012">
    <property type="protein sequence ID" value="CCI51588.1"/>
    <property type="molecule type" value="Genomic_DNA"/>
</dbReference>
<evidence type="ECO:0000313" key="2">
    <source>
        <dbReference type="EMBL" id="CCI51588.1"/>
    </source>
</evidence>
<feature type="region of interest" description="Disordered" evidence="1">
    <location>
        <begin position="1"/>
        <end position="35"/>
    </location>
</feature>
<dbReference type="AlphaFoldDB" id="A0A077MA37"/>
<keyword evidence="3" id="KW-1185">Reference proteome</keyword>
<gene>
    <name evidence="2" type="ORF">BN13_1090023</name>
</gene>
<organism evidence="2 3">
    <name type="scientific">Nostocoides jenkinsii Ben 74</name>
    <dbReference type="NCBI Taxonomy" id="1193518"/>
    <lineage>
        <taxon>Bacteria</taxon>
        <taxon>Bacillati</taxon>
        <taxon>Actinomycetota</taxon>
        <taxon>Actinomycetes</taxon>
        <taxon>Micrococcales</taxon>
        <taxon>Intrasporangiaceae</taxon>
        <taxon>Nostocoides</taxon>
    </lineage>
</organism>
<protein>
    <submittedName>
        <fullName evidence="2">Uncharacterized protein</fullName>
    </submittedName>
</protein>
<evidence type="ECO:0000256" key="1">
    <source>
        <dbReference type="SAM" id="MobiDB-lite"/>
    </source>
</evidence>
<dbReference type="Proteomes" id="UP000035720">
    <property type="component" value="Unassembled WGS sequence"/>
</dbReference>
<accession>A0A077MA37</accession>
<reference evidence="2 3" key="1">
    <citation type="journal article" date="2013" name="ISME J.">
        <title>A metabolic model for members of the genus Tetrasphaera involved in enhanced biological phosphorus removal.</title>
        <authorList>
            <person name="Kristiansen R."/>
            <person name="Nguyen H.T.T."/>
            <person name="Saunders A.M."/>
            <person name="Nielsen J.L."/>
            <person name="Wimmer R."/>
            <person name="Le V.Q."/>
            <person name="McIlroy S.J."/>
            <person name="Petrovski S."/>
            <person name="Seviour R.J."/>
            <person name="Calteau A."/>
            <person name="Nielsen K.L."/>
            <person name="Nielsen P.H."/>
        </authorList>
    </citation>
    <scope>NUCLEOTIDE SEQUENCE [LARGE SCALE GENOMIC DNA]</scope>
    <source>
        <strain evidence="2 3">Ben 74</strain>
    </source>
</reference>
<comment type="caution">
    <text evidence="2">The sequence shown here is derived from an EMBL/GenBank/DDBJ whole genome shotgun (WGS) entry which is preliminary data.</text>
</comment>
<evidence type="ECO:0000313" key="3">
    <source>
        <dbReference type="Proteomes" id="UP000035720"/>
    </source>
</evidence>